<comment type="similarity">
    <text evidence="2 9">Belongs to the chondroitin N-acetylgalactosaminyltransferase family.</text>
</comment>
<keyword evidence="11" id="KW-1185">Reference proteome</keyword>
<evidence type="ECO:0000256" key="3">
    <source>
        <dbReference type="ARBA" id="ARBA00022679"/>
    </source>
</evidence>
<keyword evidence="8 9" id="KW-0472">Membrane</keyword>
<dbReference type="EMBL" id="CAJFCJ010000001">
    <property type="protein sequence ID" value="CAD5111090.1"/>
    <property type="molecule type" value="Genomic_DNA"/>
</dbReference>
<proteinExistence type="inferred from homology"/>
<evidence type="ECO:0000313" key="10">
    <source>
        <dbReference type="EMBL" id="CAD5111090.1"/>
    </source>
</evidence>
<dbReference type="GO" id="GO:0032580">
    <property type="term" value="C:Golgi cisterna membrane"/>
    <property type="evidence" value="ECO:0007669"/>
    <property type="project" value="UniProtKB-SubCell"/>
</dbReference>
<evidence type="ECO:0000256" key="9">
    <source>
        <dbReference type="RuleBase" id="RU364016"/>
    </source>
</evidence>
<evidence type="ECO:0000256" key="5">
    <source>
        <dbReference type="ARBA" id="ARBA00022968"/>
    </source>
</evidence>
<dbReference type="Pfam" id="PF05679">
    <property type="entry name" value="CHGN"/>
    <property type="match status" value="1"/>
</dbReference>
<keyword evidence="6 9" id="KW-1133">Transmembrane helix</keyword>
<keyword evidence="5 9" id="KW-0735">Signal-anchor</keyword>
<name>A0A7I8V6D0_9ANNE</name>
<dbReference type="OrthoDB" id="9985088at2759"/>
<keyword evidence="7 9" id="KW-0333">Golgi apparatus</keyword>
<sequence length="736" mass="85038">MTRKLWSYSRSLIPTLIGLCTGIALSLIFAPFLEEPCSDELNHNSFESHLINNKFRLNAEEEIKKSLPNPVPIEPKKKRTRPKYAATELGIKEKLLAAVITSESTWDEMAPVFNTTFKQHPTKMIFFRRKKVADWQKNVVSIDASNDAEYVLMVLKFIAEKYGDKYDWFYLVKDNTYVRGERLMYLATHMSISYQIYMGVQQGRVCDFDYGVLIAQALLVKIQPNFDWCLKNAISSTESEALGQCVVHSIPKISCTNSYNELIYALSPSNDTVSIPRMKSADEMLRTHKHWLKIDLELTQKELRAVQDEMVRIAPLTPEGEAGLTWPIGIPAPSKAKNRFDIIRWDYFTETHIYFDTDFTTVRPLTGVDKDDVDEVIDHSIRKLKETYSRLKYKGLENGYRRFDPARGMEYLLDIKVFNEEDNEEDLKRVQLLRPLSVVELVPMAYVTEEAKVYLILPVTASDREAVVQFLDYYSRACLDTNDNSNLIIVFIYKESSDENHFAILKSMMTYYESKYTKGARMTWTSLEKAKLQPGQDGFDLMLIDSMTSTLPSNALIMLCSVGMELSSELLNRVRMNTIVNQQVFFPIAFYEYKPNLIYESRPYPTHIEILKNVGHFDESAFEHSSFYAADYQAARSASPKSVKSTTDLFELFVKYGGEKLHVFRAVEPSLRQHWKELKCENRRQTKRGQNDTAATPYERCMKSKLEGLANRQQLAMLLFEHEKNTQSKANARERK</sequence>
<dbReference type="InterPro" id="IPR051227">
    <property type="entry name" value="CS_glycosyltransferase"/>
</dbReference>
<evidence type="ECO:0000256" key="4">
    <source>
        <dbReference type="ARBA" id="ARBA00022692"/>
    </source>
</evidence>
<dbReference type="Proteomes" id="UP000549394">
    <property type="component" value="Unassembled WGS sequence"/>
</dbReference>
<accession>A0A7I8V6D0</accession>
<protein>
    <recommendedName>
        <fullName evidence="9">Hexosyltransferase</fullName>
        <ecNumber evidence="9">2.4.1.-</ecNumber>
    </recommendedName>
</protein>
<dbReference type="Gene3D" id="3.90.550.50">
    <property type="match status" value="1"/>
</dbReference>
<dbReference type="GO" id="GO:0047238">
    <property type="term" value="F:glucuronosyl-N-acetylgalactosaminyl-proteoglycan 4-beta-N-acetylgalactosaminyltransferase activity"/>
    <property type="evidence" value="ECO:0007669"/>
    <property type="project" value="TreeGrafter"/>
</dbReference>
<feature type="transmembrane region" description="Helical" evidence="9">
    <location>
        <begin position="12"/>
        <end position="33"/>
    </location>
</feature>
<keyword evidence="3 9" id="KW-0808">Transferase</keyword>
<dbReference type="PANTHER" id="PTHR12369:SF13">
    <property type="entry name" value="HEXOSYLTRANSFERASE"/>
    <property type="match status" value="1"/>
</dbReference>
<reference evidence="10 11" key="1">
    <citation type="submission" date="2020-08" db="EMBL/GenBank/DDBJ databases">
        <authorList>
            <person name="Hejnol A."/>
        </authorList>
    </citation>
    <scope>NUCLEOTIDE SEQUENCE [LARGE SCALE GENOMIC DNA]</scope>
</reference>
<organism evidence="10 11">
    <name type="scientific">Dimorphilus gyrociliatus</name>
    <dbReference type="NCBI Taxonomy" id="2664684"/>
    <lineage>
        <taxon>Eukaryota</taxon>
        <taxon>Metazoa</taxon>
        <taxon>Spiralia</taxon>
        <taxon>Lophotrochozoa</taxon>
        <taxon>Annelida</taxon>
        <taxon>Polychaeta</taxon>
        <taxon>Polychaeta incertae sedis</taxon>
        <taxon>Dinophilidae</taxon>
        <taxon>Dimorphilus</taxon>
    </lineage>
</organism>
<evidence type="ECO:0000256" key="8">
    <source>
        <dbReference type="ARBA" id="ARBA00023136"/>
    </source>
</evidence>
<gene>
    <name evidence="10" type="ORF">DGYR_LOCUS424</name>
</gene>
<comment type="caution">
    <text evidence="10">The sequence shown here is derived from an EMBL/GenBank/DDBJ whole genome shotgun (WGS) entry which is preliminary data.</text>
</comment>
<comment type="subcellular location">
    <subcellularLocation>
        <location evidence="1 9">Golgi apparatus</location>
        <location evidence="1 9">Golgi stack membrane</location>
        <topology evidence="1 9">Single-pass type II membrane protein</topology>
    </subcellularLocation>
</comment>
<evidence type="ECO:0000256" key="1">
    <source>
        <dbReference type="ARBA" id="ARBA00004447"/>
    </source>
</evidence>
<keyword evidence="4 9" id="KW-0812">Transmembrane</keyword>
<evidence type="ECO:0000256" key="7">
    <source>
        <dbReference type="ARBA" id="ARBA00023034"/>
    </source>
</evidence>
<dbReference type="AlphaFoldDB" id="A0A7I8V6D0"/>
<dbReference type="EC" id="2.4.1.-" evidence="9"/>
<evidence type="ECO:0000313" key="11">
    <source>
        <dbReference type="Proteomes" id="UP000549394"/>
    </source>
</evidence>
<dbReference type="InterPro" id="IPR008428">
    <property type="entry name" value="Chond_GalNAc"/>
</dbReference>
<dbReference type="PANTHER" id="PTHR12369">
    <property type="entry name" value="CHONDROITIN SYNTHASE"/>
    <property type="match status" value="1"/>
</dbReference>
<evidence type="ECO:0000256" key="2">
    <source>
        <dbReference type="ARBA" id="ARBA00009239"/>
    </source>
</evidence>
<evidence type="ECO:0000256" key="6">
    <source>
        <dbReference type="ARBA" id="ARBA00022989"/>
    </source>
</evidence>